<protein>
    <submittedName>
        <fullName evidence="2">Uncharacterized protein</fullName>
    </submittedName>
</protein>
<name>A0A5B7IWY7_PORTR</name>
<accession>A0A5B7IWY7</accession>
<evidence type="ECO:0000256" key="1">
    <source>
        <dbReference type="SAM" id="MobiDB-lite"/>
    </source>
</evidence>
<sequence>MNEGVPTTSGIVGDVTGGAAGGDVVAVGSGGLVVGAGARGGRGSSPPATPVVTGATSADGSSTGGLSSTPVPDGGPVSTALINSDPLAMSPASMEVSTGAGYSNSPRDDSAPAEVDVVVSSPVGGASGTSSPSPRGAATAAQKKKLRKRK</sequence>
<proteinExistence type="predicted"/>
<comment type="caution">
    <text evidence="2">The sequence shown here is derived from an EMBL/GenBank/DDBJ whole genome shotgun (WGS) entry which is preliminary data.</text>
</comment>
<feature type="compositionally biased region" description="Low complexity" evidence="1">
    <location>
        <begin position="53"/>
        <end position="69"/>
    </location>
</feature>
<dbReference type="Proteomes" id="UP000324222">
    <property type="component" value="Unassembled WGS sequence"/>
</dbReference>
<feature type="compositionally biased region" description="Gly residues" evidence="1">
    <location>
        <begin position="32"/>
        <end position="43"/>
    </location>
</feature>
<dbReference type="AlphaFoldDB" id="A0A5B7IWY7"/>
<feature type="compositionally biased region" description="Low complexity" evidence="1">
    <location>
        <begin position="112"/>
        <end position="138"/>
    </location>
</feature>
<evidence type="ECO:0000313" key="3">
    <source>
        <dbReference type="Proteomes" id="UP000324222"/>
    </source>
</evidence>
<reference evidence="2 3" key="1">
    <citation type="submission" date="2019-05" db="EMBL/GenBank/DDBJ databases">
        <title>Another draft genome of Portunus trituberculatus and its Hox gene families provides insights of decapod evolution.</title>
        <authorList>
            <person name="Jeong J.-H."/>
            <person name="Song I."/>
            <person name="Kim S."/>
            <person name="Choi T."/>
            <person name="Kim D."/>
            <person name="Ryu S."/>
            <person name="Kim W."/>
        </authorList>
    </citation>
    <scope>NUCLEOTIDE SEQUENCE [LARGE SCALE GENOMIC DNA]</scope>
    <source>
        <tissue evidence="2">Muscle</tissue>
    </source>
</reference>
<evidence type="ECO:0000313" key="2">
    <source>
        <dbReference type="EMBL" id="MPC88442.1"/>
    </source>
</evidence>
<organism evidence="2 3">
    <name type="scientific">Portunus trituberculatus</name>
    <name type="common">Swimming crab</name>
    <name type="synonym">Neptunus trituberculatus</name>
    <dbReference type="NCBI Taxonomy" id="210409"/>
    <lineage>
        <taxon>Eukaryota</taxon>
        <taxon>Metazoa</taxon>
        <taxon>Ecdysozoa</taxon>
        <taxon>Arthropoda</taxon>
        <taxon>Crustacea</taxon>
        <taxon>Multicrustacea</taxon>
        <taxon>Malacostraca</taxon>
        <taxon>Eumalacostraca</taxon>
        <taxon>Eucarida</taxon>
        <taxon>Decapoda</taxon>
        <taxon>Pleocyemata</taxon>
        <taxon>Brachyura</taxon>
        <taxon>Eubrachyura</taxon>
        <taxon>Portunoidea</taxon>
        <taxon>Portunidae</taxon>
        <taxon>Portuninae</taxon>
        <taxon>Portunus</taxon>
    </lineage>
</organism>
<feature type="region of interest" description="Disordered" evidence="1">
    <location>
        <begin position="32"/>
        <end position="150"/>
    </location>
</feature>
<gene>
    <name evidence="2" type="ORF">E2C01_083345</name>
</gene>
<keyword evidence="3" id="KW-1185">Reference proteome</keyword>
<dbReference type="EMBL" id="VSRR010077806">
    <property type="protein sequence ID" value="MPC88442.1"/>
    <property type="molecule type" value="Genomic_DNA"/>
</dbReference>